<evidence type="ECO:0000256" key="5">
    <source>
        <dbReference type="ARBA" id="ARBA00022840"/>
    </source>
</evidence>
<dbReference type="STRING" id="1121345.SAMN02745217_02774"/>
<dbReference type="Proteomes" id="UP000184612">
    <property type="component" value="Unassembled WGS sequence"/>
</dbReference>
<dbReference type="AlphaFoldDB" id="A0A1M7YD92"/>
<keyword evidence="6" id="KW-1278">Translocase</keyword>
<dbReference type="PROSITE" id="PS50893">
    <property type="entry name" value="ABC_TRANSPORTER_2"/>
    <property type="match status" value="1"/>
</dbReference>
<evidence type="ECO:0000256" key="6">
    <source>
        <dbReference type="ARBA" id="ARBA00022967"/>
    </source>
</evidence>
<dbReference type="GO" id="GO:0016887">
    <property type="term" value="F:ATP hydrolysis activity"/>
    <property type="evidence" value="ECO:0007669"/>
    <property type="project" value="InterPro"/>
</dbReference>
<accession>A0A1M7YD92</accession>
<dbReference type="InterPro" id="IPR003593">
    <property type="entry name" value="AAA+_ATPase"/>
</dbReference>
<evidence type="ECO:0000259" key="8">
    <source>
        <dbReference type="PROSITE" id="PS50893"/>
    </source>
</evidence>
<name>A0A1M7YD92_9FIRM</name>
<dbReference type="SUPFAM" id="SSF52540">
    <property type="entry name" value="P-loop containing nucleoside triphosphate hydrolases"/>
    <property type="match status" value="1"/>
</dbReference>
<evidence type="ECO:0000256" key="4">
    <source>
        <dbReference type="ARBA" id="ARBA00022741"/>
    </source>
</evidence>
<gene>
    <name evidence="9" type="ORF">SAMN02745217_02774</name>
</gene>
<dbReference type="FunFam" id="3.40.50.300:FF:000589">
    <property type="entry name" value="ABC transporter, ATP-binding subunit"/>
    <property type="match status" value="1"/>
</dbReference>
<dbReference type="GO" id="GO:0005886">
    <property type="term" value="C:plasma membrane"/>
    <property type="evidence" value="ECO:0007669"/>
    <property type="project" value="UniProtKB-SubCell"/>
</dbReference>
<dbReference type="EMBL" id="FRFD01000008">
    <property type="protein sequence ID" value="SHO50546.1"/>
    <property type="molecule type" value="Genomic_DNA"/>
</dbReference>
<dbReference type="SMART" id="SM00382">
    <property type="entry name" value="AAA"/>
    <property type="match status" value="1"/>
</dbReference>
<dbReference type="InterPro" id="IPR027417">
    <property type="entry name" value="P-loop_NTPase"/>
</dbReference>
<dbReference type="Pfam" id="PF00005">
    <property type="entry name" value="ABC_tran"/>
    <property type="match status" value="1"/>
</dbReference>
<evidence type="ECO:0000313" key="10">
    <source>
        <dbReference type="Proteomes" id="UP000184612"/>
    </source>
</evidence>
<feature type="domain" description="ABC transporter" evidence="8">
    <location>
        <begin position="5"/>
        <end position="231"/>
    </location>
</feature>
<keyword evidence="10" id="KW-1185">Reference proteome</keyword>
<dbReference type="InterPro" id="IPR003439">
    <property type="entry name" value="ABC_transporter-like_ATP-bd"/>
</dbReference>
<evidence type="ECO:0000256" key="2">
    <source>
        <dbReference type="ARBA" id="ARBA00022448"/>
    </source>
</evidence>
<dbReference type="Gene3D" id="3.40.50.300">
    <property type="entry name" value="P-loop containing nucleotide triphosphate hydrolases"/>
    <property type="match status" value="1"/>
</dbReference>
<dbReference type="RefSeq" id="WP_073589454.1">
    <property type="nucleotide sequence ID" value="NZ_FRFD01000008.1"/>
</dbReference>
<dbReference type="InterPro" id="IPR050763">
    <property type="entry name" value="ABC_transporter_ATP-binding"/>
</dbReference>
<dbReference type="PANTHER" id="PTHR42711:SF13">
    <property type="entry name" value="ABC TRANSPORTER, ATP-BINDING PROTEIN"/>
    <property type="match status" value="1"/>
</dbReference>
<keyword evidence="2" id="KW-0813">Transport</keyword>
<organism evidence="9 10">
    <name type="scientific">Anaerocolumna xylanovorans DSM 12503</name>
    <dbReference type="NCBI Taxonomy" id="1121345"/>
    <lineage>
        <taxon>Bacteria</taxon>
        <taxon>Bacillati</taxon>
        <taxon>Bacillota</taxon>
        <taxon>Clostridia</taxon>
        <taxon>Lachnospirales</taxon>
        <taxon>Lachnospiraceae</taxon>
        <taxon>Anaerocolumna</taxon>
    </lineage>
</organism>
<dbReference type="PROSITE" id="PS00211">
    <property type="entry name" value="ABC_TRANSPORTER_1"/>
    <property type="match status" value="1"/>
</dbReference>
<evidence type="ECO:0000256" key="3">
    <source>
        <dbReference type="ARBA" id="ARBA00022475"/>
    </source>
</evidence>
<dbReference type="CDD" id="cd03230">
    <property type="entry name" value="ABC_DR_subfamily_A"/>
    <property type="match status" value="1"/>
</dbReference>
<dbReference type="OrthoDB" id="9804819at2"/>
<proteinExistence type="predicted"/>
<dbReference type="InterPro" id="IPR017871">
    <property type="entry name" value="ABC_transporter-like_CS"/>
</dbReference>
<evidence type="ECO:0000256" key="1">
    <source>
        <dbReference type="ARBA" id="ARBA00004236"/>
    </source>
</evidence>
<protein>
    <submittedName>
        <fullName evidence="9">ABC-2 type transport system ATP-binding protein</fullName>
    </submittedName>
</protein>
<sequence length="281" mass="31445">MSYIIDLENVQKNFQKKTALKNLNAKVAEGEIFGFLGPSGAGKTTTIKLLTSQLLPSAGSVKVFGKEVYSNKKSLYQQIGVLSDNSGLYDRLSVWDNLALYARLFEIPDSRITEILDKVGLTESQKTEARKLSKGMKQRLMLARAVLHRPRLLFLDEPTAALDPGTALEIHKLLLKLNKEGTTIFLTTHNMEEADKLCHRVAFLNDGEIVETGNSAELKLKYITDDITVILKGNNEKIHLKNSPETGRKLMDWMNNGSLLSVHTMEPSLEKIFLMLTGREL</sequence>
<comment type="subcellular location">
    <subcellularLocation>
        <location evidence="1">Cell membrane</location>
    </subcellularLocation>
</comment>
<reference evidence="9 10" key="1">
    <citation type="submission" date="2016-12" db="EMBL/GenBank/DDBJ databases">
        <authorList>
            <person name="Song W.-J."/>
            <person name="Kurnit D.M."/>
        </authorList>
    </citation>
    <scope>NUCLEOTIDE SEQUENCE [LARGE SCALE GENOMIC DNA]</scope>
    <source>
        <strain evidence="9 10">DSM 12503</strain>
    </source>
</reference>
<dbReference type="GO" id="GO:0005524">
    <property type="term" value="F:ATP binding"/>
    <property type="evidence" value="ECO:0007669"/>
    <property type="project" value="UniProtKB-KW"/>
</dbReference>
<keyword evidence="4" id="KW-0547">Nucleotide-binding</keyword>
<dbReference type="PANTHER" id="PTHR42711">
    <property type="entry name" value="ABC TRANSPORTER ATP-BINDING PROTEIN"/>
    <property type="match status" value="1"/>
</dbReference>
<keyword evidence="5 9" id="KW-0067">ATP-binding</keyword>
<evidence type="ECO:0000313" key="9">
    <source>
        <dbReference type="EMBL" id="SHO50546.1"/>
    </source>
</evidence>
<keyword evidence="3" id="KW-1003">Cell membrane</keyword>
<evidence type="ECO:0000256" key="7">
    <source>
        <dbReference type="ARBA" id="ARBA00023136"/>
    </source>
</evidence>
<keyword evidence="7" id="KW-0472">Membrane</keyword>